<dbReference type="InterPro" id="IPR032458">
    <property type="entry name" value="Histone_H2A_CS"/>
</dbReference>
<comment type="caution">
    <text evidence="3">The sequence shown here is derived from an EMBL/GenBank/DDBJ whole genome shotgun (WGS) entry which is preliminary data.</text>
</comment>
<dbReference type="EMBL" id="VEPZ02001705">
    <property type="protein sequence ID" value="KAE8662399.1"/>
    <property type="molecule type" value="Genomic_DNA"/>
</dbReference>
<reference evidence="3" key="1">
    <citation type="submission" date="2019-09" db="EMBL/GenBank/DDBJ databases">
        <title>Draft genome information of white flower Hibiscus syriacus.</title>
        <authorList>
            <person name="Kim Y.-M."/>
        </authorList>
    </citation>
    <scope>NUCLEOTIDE SEQUENCE [LARGE SCALE GENOMIC DNA]</scope>
    <source>
        <strain evidence="3">YM2019G1</strain>
    </source>
</reference>
<dbReference type="SUPFAM" id="SSF47113">
    <property type="entry name" value="Histone-fold"/>
    <property type="match status" value="1"/>
</dbReference>
<evidence type="ECO:0000313" key="4">
    <source>
        <dbReference type="Proteomes" id="UP000436088"/>
    </source>
</evidence>
<dbReference type="Gene3D" id="1.10.20.10">
    <property type="entry name" value="Histone, subunit A"/>
    <property type="match status" value="1"/>
</dbReference>
<sequence>MSSAAETIKGGRGKPKSKVVSWSSKAGLQFPVGRVARFLKKGRYAQCVGSGFSSLSLCRTQISRRRGSGIGWKRGKGQQEEQNNSEAYSVGGEER</sequence>
<protein>
    <submittedName>
        <fullName evidence="3">Histone H2AX</fullName>
    </submittedName>
</protein>
<dbReference type="PROSITE" id="PS00046">
    <property type="entry name" value="HISTONE_H2A"/>
    <property type="match status" value="1"/>
</dbReference>
<gene>
    <name evidence="3" type="ORF">F3Y22_tig00113337pilonHSYRG00001</name>
</gene>
<dbReference type="AlphaFoldDB" id="A0A6A2XVG6"/>
<dbReference type="InterPro" id="IPR009072">
    <property type="entry name" value="Histone-fold"/>
</dbReference>
<name>A0A6A2XVG6_HIBSY</name>
<dbReference type="Proteomes" id="UP000436088">
    <property type="component" value="Unassembled WGS sequence"/>
</dbReference>
<comment type="similarity">
    <text evidence="1">Belongs to the histone H2A family.</text>
</comment>
<feature type="region of interest" description="Disordered" evidence="2">
    <location>
        <begin position="68"/>
        <end position="95"/>
    </location>
</feature>
<evidence type="ECO:0000256" key="1">
    <source>
        <dbReference type="ARBA" id="ARBA00010691"/>
    </source>
</evidence>
<proteinExistence type="inferred from homology"/>
<organism evidence="3 4">
    <name type="scientific">Hibiscus syriacus</name>
    <name type="common">Rose of Sharon</name>
    <dbReference type="NCBI Taxonomy" id="106335"/>
    <lineage>
        <taxon>Eukaryota</taxon>
        <taxon>Viridiplantae</taxon>
        <taxon>Streptophyta</taxon>
        <taxon>Embryophyta</taxon>
        <taxon>Tracheophyta</taxon>
        <taxon>Spermatophyta</taxon>
        <taxon>Magnoliopsida</taxon>
        <taxon>eudicotyledons</taxon>
        <taxon>Gunneridae</taxon>
        <taxon>Pentapetalae</taxon>
        <taxon>rosids</taxon>
        <taxon>malvids</taxon>
        <taxon>Malvales</taxon>
        <taxon>Malvaceae</taxon>
        <taxon>Malvoideae</taxon>
        <taxon>Hibiscus</taxon>
    </lineage>
</organism>
<accession>A0A6A2XVG6</accession>
<dbReference type="OrthoDB" id="9419637at2759"/>
<evidence type="ECO:0000256" key="2">
    <source>
        <dbReference type="SAM" id="MobiDB-lite"/>
    </source>
</evidence>
<dbReference type="GO" id="GO:0046982">
    <property type="term" value="F:protein heterodimerization activity"/>
    <property type="evidence" value="ECO:0007669"/>
    <property type="project" value="InterPro"/>
</dbReference>
<evidence type="ECO:0000313" key="3">
    <source>
        <dbReference type="EMBL" id="KAE8662399.1"/>
    </source>
</evidence>
<keyword evidence="4" id="KW-1185">Reference proteome</keyword>